<keyword evidence="4" id="KW-1185">Reference proteome</keyword>
<keyword evidence="2" id="KW-0472">Membrane</keyword>
<dbReference type="EMBL" id="BAABDD010000002">
    <property type="protein sequence ID" value="GAA3729010.1"/>
    <property type="molecule type" value="Genomic_DNA"/>
</dbReference>
<feature type="region of interest" description="Disordered" evidence="1">
    <location>
        <begin position="116"/>
        <end position="172"/>
    </location>
</feature>
<feature type="transmembrane region" description="Helical" evidence="2">
    <location>
        <begin position="22"/>
        <end position="40"/>
    </location>
</feature>
<keyword evidence="2" id="KW-0812">Transmembrane</keyword>
<evidence type="ECO:0000256" key="2">
    <source>
        <dbReference type="SAM" id="Phobius"/>
    </source>
</evidence>
<accession>A0ABP7F132</accession>
<name>A0ABP7F132_9ACTN</name>
<evidence type="ECO:0000313" key="3">
    <source>
        <dbReference type="EMBL" id="GAA3729010.1"/>
    </source>
</evidence>
<keyword evidence="2" id="KW-1133">Transmembrane helix</keyword>
<proteinExistence type="predicted"/>
<reference evidence="4" key="1">
    <citation type="journal article" date="2019" name="Int. J. Syst. Evol. Microbiol.">
        <title>The Global Catalogue of Microorganisms (GCM) 10K type strain sequencing project: providing services to taxonomists for standard genome sequencing and annotation.</title>
        <authorList>
            <consortium name="The Broad Institute Genomics Platform"/>
            <consortium name="The Broad Institute Genome Sequencing Center for Infectious Disease"/>
            <person name="Wu L."/>
            <person name="Ma J."/>
        </authorList>
    </citation>
    <scope>NUCLEOTIDE SEQUENCE [LARGE SCALE GENOMIC DNA]</scope>
    <source>
        <strain evidence="4">JCM 17137</strain>
    </source>
</reference>
<gene>
    <name evidence="3" type="ORF">GCM10022402_07100</name>
</gene>
<protein>
    <recommendedName>
        <fullName evidence="5">Cellulose synthase</fullName>
    </recommendedName>
</protein>
<feature type="transmembrane region" description="Helical" evidence="2">
    <location>
        <begin position="52"/>
        <end position="74"/>
    </location>
</feature>
<sequence length="183" mass="18751">MVQPAVEWENGGMPTQLPIEGSMLGAALTIVGLLISWVVWRRRGAAAGLRGVAWSLLPLAAGLMGLMTILWGLVTEIVGFFAGLVFNPVVWAGVAVAALAVVLWVVSGVMRARGLGTKGRGAKSAKDTKAASSGGSEATAAGKGADRSQQQLGGAKAPQQQGSGSGDEDFGDIEEILRRRGIG</sequence>
<organism evidence="3 4">
    <name type="scientific">Salinactinospora qingdaonensis</name>
    <dbReference type="NCBI Taxonomy" id="702744"/>
    <lineage>
        <taxon>Bacteria</taxon>
        <taxon>Bacillati</taxon>
        <taxon>Actinomycetota</taxon>
        <taxon>Actinomycetes</taxon>
        <taxon>Streptosporangiales</taxon>
        <taxon>Nocardiopsidaceae</taxon>
        <taxon>Salinactinospora</taxon>
    </lineage>
</organism>
<comment type="caution">
    <text evidence="3">The sequence shown here is derived from an EMBL/GenBank/DDBJ whole genome shotgun (WGS) entry which is preliminary data.</text>
</comment>
<feature type="compositionally biased region" description="Low complexity" evidence="1">
    <location>
        <begin position="130"/>
        <end position="143"/>
    </location>
</feature>
<feature type="compositionally biased region" description="Polar residues" evidence="1">
    <location>
        <begin position="147"/>
        <end position="162"/>
    </location>
</feature>
<evidence type="ECO:0008006" key="5">
    <source>
        <dbReference type="Google" id="ProtNLM"/>
    </source>
</evidence>
<evidence type="ECO:0000256" key="1">
    <source>
        <dbReference type="SAM" id="MobiDB-lite"/>
    </source>
</evidence>
<feature type="transmembrane region" description="Helical" evidence="2">
    <location>
        <begin position="80"/>
        <end position="106"/>
    </location>
</feature>
<evidence type="ECO:0000313" key="4">
    <source>
        <dbReference type="Proteomes" id="UP001500908"/>
    </source>
</evidence>
<dbReference type="Proteomes" id="UP001500908">
    <property type="component" value="Unassembled WGS sequence"/>
</dbReference>